<feature type="binding site" evidence="7">
    <location>
        <begin position="11"/>
        <end position="16"/>
    </location>
    <ligand>
        <name>NAD(+)</name>
        <dbReference type="ChEBI" id="CHEBI:57540"/>
    </ligand>
</feature>
<dbReference type="InterPro" id="IPR006176">
    <property type="entry name" value="3-OHacyl-CoA_DH_NAD-bd"/>
</dbReference>
<dbReference type="InterPro" id="IPR013328">
    <property type="entry name" value="6PGD_dom2"/>
</dbReference>
<comment type="pathway">
    <text evidence="2 7">Amine and polyamine metabolism; carnitine metabolism.</text>
</comment>
<feature type="domain" description="3-hydroxyacyl-CoA dehydrogenase NAD binding" evidence="9">
    <location>
        <begin position="6"/>
        <end position="180"/>
    </location>
</feature>
<dbReference type="GO" id="GO:0005737">
    <property type="term" value="C:cytoplasm"/>
    <property type="evidence" value="ECO:0007669"/>
    <property type="project" value="UniProtKB-SubCell"/>
</dbReference>
<evidence type="ECO:0000256" key="4">
    <source>
        <dbReference type="ARBA" id="ARBA00022490"/>
    </source>
</evidence>
<keyword evidence="5 7" id="KW-0560">Oxidoreductase</keyword>
<dbReference type="GO" id="GO:0009437">
    <property type="term" value="P:carnitine metabolic process"/>
    <property type="evidence" value="ECO:0007669"/>
    <property type="project" value="UniProtKB-UniRule"/>
</dbReference>
<evidence type="ECO:0000256" key="3">
    <source>
        <dbReference type="ARBA" id="ARBA00011738"/>
    </source>
</evidence>
<comment type="catalytic activity">
    <reaction evidence="7">
        <text>carnitine + NAD(+) = 3-dehydrocarnitine + NADH + H(+)</text>
        <dbReference type="Rhea" id="RHEA:19265"/>
        <dbReference type="ChEBI" id="CHEBI:15378"/>
        <dbReference type="ChEBI" id="CHEBI:17126"/>
        <dbReference type="ChEBI" id="CHEBI:57540"/>
        <dbReference type="ChEBI" id="CHEBI:57885"/>
        <dbReference type="ChEBI" id="CHEBI:57945"/>
        <dbReference type="EC" id="1.1.1.108"/>
    </reaction>
</comment>
<evidence type="ECO:0000256" key="6">
    <source>
        <dbReference type="ARBA" id="ARBA00023027"/>
    </source>
</evidence>
<feature type="domain" description="3-hydroxyacyl-CoA dehydrogenase C-terminal" evidence="8">
    <location>
        <begin position="185"/>
        <end position="250"/>
    </location>
</feature>
<evidence type="ECO:0000313" key="10">
    <source>
        <dbReference type="EMBL" id="QDL90920.1"/>
    </source>
</evidence>
<dbReference type="InterPro" id="IPR036291">
    <property type="entry name" value="NAD(P)-bd_dom_sf"/>
</dbReference>
<protein>
    <recommendedName>
        <fullName evidence="7">L-carnitine dehydrogenase</fullName>
        <shortName evidence="7">CDH</shortName>
        <shortName evidence="7">L-CDH</shortName>
        <ecNumber evidence="7">1.1.1.108</ecNumber>
    </recommendedName>
</protein>
<dbReference type="Pfam" id="PF02737">
    <property type="entry name" value="3HCDH_N"/>
    <property type="match status" value="1"/>
</dbReference>
<evidence type="ECO:0000256" key="7">
    <source>
        <dbReference type="HAMAP-Rule" id="MF_02129"/>
    </source>
</evidence>
<gene>
    <name evidence="10" type="ORF">FDP22_03430</name>
</gene>
<dbReference type="InterPro" id="IPR029069">
    <property type="entry name" value="HotDog_dom_sf"/>
</dbReference>
<dbReference type="InterPro" id="IPR006108">
    <property type="entry name" value="3HC_DH_C"/>
</dbReference>
<sequence length="491" mass="53772">MTILSEVAVIGAGVIGAGWVARLVENGVNVSLYDPDPETPRKLGEILANADHAYGRLTLAPRPKKGKVHHAATVAEAVAGKPFIVEAVPERMDLKRRIYAEIEAANTTATIASSTSGILPTDLQAEMAHPGRLIVAHPFNPVYLLPLVEIVGGARTEPGVIAAACAFYERLGMKPLHIRKEIPAFIADRLLEAVWREGLWLINDEICTTEELDDAIRYGFGLRWAQMGLFETYRIAGGEAGMKHFIEQFGPCLAWPWTKLTDVPELTPELVNRIAEQSDAQSGAYPVRALERIRDDNLVAILQALKAQDWGAGRILAEHEKRLFDLGAQTGDPDPDTSRPIRTFTGRVAADWTDYNGHMNEARYLQVFADATDAFLRLIGVDAAYVQAGGSYFTVESHLRHLDEVRAGEPVRVETRVLEGKGKKLRLFHQFRHGDGHLLATGEHMLLHVNLGTRSASEPGSHVAELLGRIAAQHAELPVPEGVGRAVGQPR</sequence>
<dbReference type="InterPro" id="IPR008927">
    <property type="entry name" value="6-PGluconate_DH-like_C_sf"/>
</dbReference>
<dbReference type="NCBIfam" id="NF005716">
    <property type="entry name" value="PRK07531.1"/>
    <property type="match status" value="1"/>
</dbReference>
<comment type="similarity">
    <text evidence="7">Belongs to the 3-hydroxyacyl-CoA dehydrogenase family. L-carnitine dehydrogenase subfamily.</text>
</comment>
<dbReference type="HAMAP" id="MF_02129">
    <property type="entry name" value="L_carnitine_dehydrog"/>
    <property type="match status" value="1"/>
</dbReference>
<dbReference type="KEGG" id="ppru:FDP22_03430"/>
<dbReference type="PANTHER" id="PTHR48075">
    <property type="entry name" value="3-HYDROXYACYL-COA DEHYDROGENASE FAMILY PROTEIN"/>
    <property type="match status" value="1"/>
</dbReference>
<keyword evidence="11" id="KW-1185">Reference proteome</keyword>
<proteinExistence type="inferred from homology"/>
<dbReference type="Pfam" id="PF13279">
    <property type="entry name" value="4HBT_2"/>
    <property type="match status" value="1"/>
</dbReference>
<evidence type="ECO:0000256" key="1">
    <source>
        <dbReference type="ARBA" id="ARBA00004496"/>
    </source>
</evidence>
<evidence type="ECO:0000313" key="11">
    <source>
        <dbReference type="Proteomes" id="UP000305888"/>
    </source>
</evidence>
<evidence type="ECO:0000259" key="9">
    <source>
        <dbReference type="Pfam" id="PF02737"/>
    </source>
</evidence>
<dbReference type="Proteomes" id="UP000305888">
    <property type="component" value="Chromosome"/>
</dbReference>
<dbReference type="InterPro" id="IPR026578">
    <property type="entry name" value="L-carnitine_dehydrogenase"/>
</dbReference>
<dbReference type="SUPFAM" id="SSF51735">
    <property type="entry name" value="NAD(P)-binding Rossmann-fold domains"/>
    <property type="match status" value="1"/>
</dbReference>
<dbReference type="UniPathway" id="UPA00117"/>
<dbReference type="CDD" id="cd00586">
    <property type="entry name" value="4HBT"/>
    <property type="match status" value="1"/>
</dbReference>
<keyword evidence="4 7" id="KW-0963">Cytoplasm</keyword>
<dbReference type="GO" id="GO:0070403">
    <property type="term" value="F:NAD+ binding"/>
    <property type="evidence" value="ECO:0007669"/>
    <property type="project" value="InterPro"/>
</dbReference>
<comment type="function">
    <text evidence="7">Catalyzes the NAD(+)-dependent oxidation of L-carnitine to 3-dehydrocarnitine.</text>
</comment>
<dbReference type="Pfam" id="PF00725">
    <property type="entry name" value="3HCDH"/>
    <property type="match status" value="1"/>
</dbReference>
<dbReference type="Gene3D" id="1.10.1040.10">
    <property type="entry name" value="N-(1-d-carboxylethyl)-l-norvaline Dehydrogenase, domain 2"/>
    <property type="match status" value="1"/>
</dbReference>
<dbReference type="Gene3D" id="3.40.50.720">
    <property type="entry name" value="NAD(P)-binding Rossmann-like Domain"/>
    <property type="match status" value="1"/>
</dbReference>
<keyword evidence="6 7" id="KW-0520">NAD</keyword>
<reference evidence="10 11" key="1">
    <citation type="submission" date="2019-06" db="EMBL/GenBank/DDBJ databases">
        <title>Genome sequence of Rhodobacteraceae bacterium D4M1.</title>
        <authorList>
            <person name="Cao J."/>
        </authorList>
    </citation>
    <scope>NUCLEOTIDE SEQUENCE [LARGE SCALE GENOMIC DNA]</scope>
    <source>
        <strain evidence="10 11">D4M1</strain>
    </source>
</reference>
<dbReference type="GO" id="GO:0006631">
    <property type="term" value="P:fatty acid metabolic process"/>
    <property type="evidence" value="ECO:0007669"/>
    <property type="project" value="InterPro"/>
</dbReference>
<accession>A0A5B8FV25</accession>
<name>A0A5B8FV25_9RHOB</name>
<organism evidence="10 11">
    <name type="scientific">Paroceanicella profunda</name>
    <dbReference type="NCBI Taxonomy" id="2579971"/>
    <lineage>
        <taxon>Bacteria</taxon>
        <taxon>Pseudomonadati</taxon>
        <taxon>Pseudomonadota</taxon>
        <taxon>Alphaproteobacteria</taxon>
        <taxon>Rhodobacterales</taxon>
        <taxon>Paracoccaceae</taxon>
        <taxon>Paroceanicella</taxon>
    </lineage>
</organism>
<dbReference type="SUPFAM" id="SSF54637">
    <property type="entry name" value="Thioesterase/thiol ester dehydrase-isomerase"/>
    <property type="match status" value="1"/>
</dbReference>
<evidence type="ECO:0000256" key="2">
    <source>
        <dbReference type="ARBA" id="ARBA00004855"/>
    </source>
</evidence>
<comment type="subunit">
    <text evidence="3 7">Homodimer.</text>
</comment>
<dbReference type="EMBL" id="CP040818">
    <property type="protein sequence ID" value="QDL90920.1"/>
    <property type="molecule type" value="Genomic_DNA"/>
</dbReference>
<evidence type="ECO:0000256" key="5">
    <source>
        <dbReference type="ARBA" id="ARBA00023002"/>
    </source>
</evidence>
<dbReference type="AlphaFoldDB" id="A0A5B8FV25"/>
<dbReference type="OrthoDB" id="9803287at2"/>
<evidence type="ECO:0000259" key="8">
    <source>
        <dbReference type="Pfam" id="PF00725"/>
    </source>
</evidence>
<dbReference type="GO" id="GO:0047728">
    <property type="term" value="F:carnitine 3-dehydrogenase activity"/>
    <property type="evidence" value="ECO:0007669"/>
    <property type="project" value="UniProtKB-UniRule"/>
</dbReference>
<dbReference type="PANTHER" id="PTHR48075:SF5">
    <property type="entry name" value="3-HYDROXYBUTYRYL-COA DEHYDROGENASE"/>
    <property type="match status" value="1"/>
</dbReference>
<dbReference type="Gene3D" id="3.10.129.10">
    <property type="entry name" value="Hotdog Thioesterase"/>
    <property type="match status" value="1"/>
</dbReference>
<dbReference type="SUPFAM" id="SSF48179">
    <property type="entry name" value="6-phosphogluconate dehydrogenase C-terminal domain-like"/>
    <property type="match status" value="1"/>
</dbReference>
<dbReference type="EC" id="1.1.1.108" evidence="7"/>
<comment type="subcellular location">
    <subcellularLocation>
        <location evidence="1 7">Cytoplasm</location>
    </subcellularLocation>
</comment>